<evidence type="ECO:0000313" key="4">
    <source>
        <dbReference type="Proteomes" id="UP000324897"/>
    </source>
</evidence>
<accession>A0A5J9TPA0</accession>
<keyword evidence="2" id="KW-0472">Membrane</keyword>
<dbReference type="Proteomes" id="UP000324897">
    <property type="component" value="Unassembled WGS sequence"/>
</dbReference>
<feature type="compositionally biased region" description="Basic and acidic residues" evidence="1">
    <location>
        <begin position="7"/>
        <end position="21"/>
    </location>
</feature>
<sequence length="648" mass="72535">MAGLQNGKEESSEAKIVEEGRASSPSLTMETGKVPPVDRASSKKASMPWVQKLLMNRTPSSGANKQQYVLLERRKERMDGEKNITLTMAIESVKEAGLQQNGKEEHKAAVSPTVVMEPMSKDDDEMPGEVGCVPLPFSKGDANQRQAKGDANQRQAMSAQGGKDEPEASSSIWMQMAQEVTDLESASAMLEPVCPGPPEEEELPLLSGPSSAAAGSTSSWTGKMERILQGNTLTRRVEGEMWKKPSIYRVPEWIKSNNRRAYRPEVVSLGPFHHGQPNLLPMEEHKRRLMLHMVKRSGKPLQEFVDAVEEVADKLRDAYDGIDKKWLGQNNSTGRFVEMMLTDGGFLLELMTITAEGGMRDYDVGHDPIFSIHGILDLKRRIRSDMCLVENQLPLLLLFKLEEVRSRKPPIAINNLVARFLNGKPVKCNGNLGLHPLDVFHKSFCCIWLEDSSRKERSQQEERNENTMRSAVELSEAGINFKKSETQSIQDIDFKDGVLSMPPVEVDHTTEKTFLNLMAFEKVHRSAGTHATDYMIFMDNIIDSERDLALLRKKGVISNFLSSDKAAARLFNTLRKGAKLNPSSKLGHVQWKVAAHCKKPWNKWRAIFVQTYLSNPWVFISLVAASILLSLTILQTAYAIVPFYTKGK</sequence>
<organism evidence="3 4">
    <name type="scientific">Eragrostis curvula</name>
    <name type="common">weeping love grass</name>
    <dbReference type="NCBI Taxonomy" id="38414"/>
    <lineage>
        <taxon>Eukaryota</taxon>
        <taxon>Viridiplantae</taxon>
        <taxon>Streptophyta</taxon>
        <taxon>Embryophyta</taxon>
        <taxon>Tracheophyta</taxon>
        <taxon>Spermatophyta</taxon>
        <taxon>Magnoliopsida</taxon>
        <taxon>Liliopsida</taxon>
        <taxon>Poales</taxon>
        <taxon>Poaceae</taxon>
        <taxon>PACMAD clade</taxon>
        <taxon>Chloridoideae</taxon>
        <taxon>Eragrostideae</taxon>
        <taxon>Eragrostidinae</taxon>
        <taxon>Eragrostis</taxon>
    </lineage>
</organism>
<dbReference type="InterPro" id="IPR004158">
    <property type="entry name" value="DUF247_pln"/>
</dbReference>
<feature type="compositionally biased region" description="Low complexity" evidence="1">
    <location>
        <begin position="204"/>
        <end position="216"/>
    </location>
</feature>
<reference evidence="3 4" key="1">
    <citation type="journal article" date="2019" name="Sci. Rep.">
        <title>A high-quality genome of Eragrostis curvula grass provides insights into Poaceae evolution and supports new strategies to enhance forage quality.</title>
        <authorList>
            <person name="Carballo J."/>
            <person name="Santos B.A.C.M."/>
            <person name="Zappacosta D."/>
            <person name="Garbus I."/>
            <person name="Selva J.P."/>
            <person name="Gallo C.A."/>
            <person name="Diaz A."/>
            <person name="Albertini E."/>
            <person name="Caccamo M."/>
            <person name="Echenique V."/>
        </authorList>
    </citation>
    <scope>NUCLEOTIDE SEQUENCE [LARGE SCALE GENOMIC DNA]</scope>
    <source>
        <strain evidence="4">cv. Victoria</strain>
        <tissue evidence="3">Leaf</tissue>
    </source>
</reference>
<keyword evidence="2" id="KW-0812">Transmembrane</keyword>
<protein>
    <submittedName>
        <fullName evidence="3">Uncharacterized protein</fullName>
    </submittedName>
</protein>
<evidence type="ECO:0000256" key="2">
    <source>
        <dbReference type="SAM" id="Phobius"/>
    </source>
</evidence>
<keyword evidence="4" id="KW-1185">Reference proteome</keyword>
<feature type="region of interest" description="Disordered" evidence="1">
    <location>
        <begin position="1"/>
        <end position="66"/>
    </location>
</feature>
<dbReference type="Pfam" id="PF03140">
    <property type="entry name" value="DUF247"/>
    <property type="match status" value="1"/>
</dbReference>
<feature type="region of interest" description="Disordered" evidence="1">
    <location>
        <begin position="96"/>
        <end position="169"/>
    </location>
</feature>
<dbReference type="AlphaFoldDB" id="A0A5J9TPA0"/>
<dbReference type="OrthoDB" id="591587at2759"/>
<name>A0A5J9TPA0_9POAL</name>
<proteinExistence type="predicted"/>
<dbReference type="PANTHER" id="PTHR31170:SF18">
    <property type="entry name" value="(WILD MALAYSIAN BANANA) HYPOTHETICAL PROTEIN"/>
    <property type="match status" value="1"/>
</dbReference>
<feature type="compositionally biased region" description="Polar residues" evidence="1">
    <location>
        <begin position="57"/>
        <end position="66"/>
    </location>
</feature>
<evidence type="ECO:0000313" key="3">
    <source>
        <dbReference type="EMBL" id="TVU13184.1"/>
    </source>
</evidence>
<dbReference type="Gramene" id="TVU13184">
    <property type="protein sequence ID" value="TVU13184"/>
    <property type="gene ID" value="EJB05_40716"/>
</dbReference>
<dbReference type="PANTHER" id="PTHR31170">
    <property type="entry name" value="BNAC04G53230D PROTEIN"/>
    <property type="match status" value="1"/>
</dbReference>
<gene>
    <name evidence="3" type="ORF">EJB05_40716</name>
</gene>
<dbReference type="EMBL" id="RWGY01000035">
    <property type="protein sequence ID" value="TVU13184.1"/>
    <property type="molecule type" value="Genomic_DNA"/>
</dbReference>
<feature type="compositionally biased region" description="Polar residues" evidence="1">
    <location>
        <begin position="141"/>
        <end position="158"/>
    </location>
</feature>
<feature type="transmembrane region" description="Helical" evidence="2">
    <location>
        <begin position="617"/>
        <end position="641"/>
    </location>
</feature>
<evidence type="ECO:0000256" key="1">
    <source>
        <dbReference type="SAM" id="MobiDB-lite"/>
    </source>
</evidence>
<feature type="region of interest" description="Disordered" evidence="1">
    <location>
        <begin position="196"/>
        <end position="220"/>
    </location>
</feature>
<keyword evidence="2" id="KW-1133">Transmembrane helix</keyword>
<comment type="caution">
    <text evidence="3">The sequence shown here is derived from an EMBL/GenBank/DDBJ whole genome shotgun (WGS) entry which is preliminary data.</text>
</comment>
<feature type="non-terminal residue" evidence="3">
    <location>
        <position position="1"/>
    </location>
</feature>